<dbReference type="InterPro" id="IPR013815">
    <property type="entry name" value="ATP_grasp_subdomain_1"/>
</dbReference>
<keyword evidence="2 4" id="KW-0547">Nucleotide-binding</keyword>
<evidence type="ECO:0000259" key="6">
    <source>
        <dbReference type="PROSITE" id="PS50975"/>
    </source>
</evidence>
<protein>
    <submittedName>
        <fullName evidence="7">ATP-grasp domain-containing protein</fullName>
    </submittedName>
</protein>
<evidence type="ECO:0000256" key="3">
    <source>
        <dbReference type="ARBA" id="ARBA00022840"/>
    </source>
</evidence>
<evidence type="ECO:0000256" key="1">
    <source>
        <dbReference type="ARBA" id="ARBA00022598"/>
    </source>
</evidence>
<feature type="domain" description="ATP-grasp" evidence="6">
    <location>
        <begin position="121"/>
        <end position="319"/>
    </location>
</feature>
<dbReference type="SUPFAM" id="SSF56059">
    <property type="entry name" value="Glutathione synthetase ATP-binding domain-like"/>
    <property type="match status" value="1"/>
</dbReference>
<proteinExistence type="predicted"/>
<dbReference type="SMART" id="SM01209">
    <property type="entry name" value="GARS_A"/>
    <property type="match status" value="1"/>
</dbReference>
<gene>
    <name evidence="7" type="ORF">SAMN04487818_112223</name>
</gene>
<name>A0A1H9X391_9PSEU</name>
<dbReference type="PROSITE" id="PS50975">
    <property type="entry name" value="ATP_GRASP"/>
    <property type="match status" value="1"/>
</dbReference>
<evidence type="ECO:0000256" key="4">
    <source>
        <dbReference type="PROSITE-ProRule" id="PRU00409"/>
    </source>
</evidence>
<keyword evidence="3 4" id="KW-0067">ATP-binding</keyword>
<evidence type="ECO:0000256" key="2">
    <source>
        <dbReference type="ARBA" id="ARBA00022741"/>
    </source>
</evidence>
<dbReference type="STRING" id="155974.SAMN04487818_112223"/>
<dbReference type="PANTHER" id="PTHR43585:SF2">
    <property type="entry name" value="ATP-GRASP ENZYME FSQD"/>
    <property type="match status" value="1"/>
</dbReference>
<dbReference type="Gene3D" id="3.40.50.20">
    <property type="match status" value="1"/>
</dbReference>
<dbReference type="Proteomes" id="UP000199051">
    <property type="component" value="Unassembled WGS sequence"/>
</dbReference>
<dbReference type="Pfam" id="PF13535">
    <property type="entry name" value="ATP-grasp_4"/>
    <property type="match status" value="1"/>
</dbReference>
<evidence type="ECO:0000256" key="5">
    <source>
        <dbReference type="SAM" id="MobiDB-lite"/>
    </source>
</evidence>
<evidence type="ECO:0000313" key="7">
    <source>
        <dbReference type="EMBL" id="SES40584.1"/>
    </source>
</evidence>
<dbReference type="Gene3D" id="3.30.1490.20">
    <property type="entry name" value="ATP-grasp fold, A domain"/>
    <property type="match status" value="1"/>
</dbReference>
<dbReference type="Gene3D" id="3.30.470.20">
    <property type="entry name" value="ATP-grasp fold, B domain"/>
    <property type="match status" value="1"/>
</dbReference>
<accession>A0A1H9X391</accession>
<reference evidence="8" key="1">
    <citation type="submission" date="2016-10" db="EMBL/GenBank/DDBJ databases">
        <authorList>
            <person name="Varghese N."/>
            <person name="Submissions S."/>
        </authorList>
    </citation>
    <scope>NUCLEOTIDE SEQUENCE [LARGE SCALE GENOMIC DNA]</scope>
    <source>
        <strain evidence="8">DSM 44260</strain>
    </source>
</reference>
<dbReference type="GO" id="GO:0016874">
    <property type="term" value="F:ligase activity"/>
    <property type="evidence" value="ECO:0007669"/>
    <property type="project" value="UniProtKB-KW"/>
</dbReference>
<dbReference type="EMBL" id="FOGI01000012">
    <property type="protein sequence ID" value="SES40584.1"/>
    <property type="molecule type" value="Genomic_DNA"/>
</dbReference>
<sequence>MTRNAPGALLVIGSGLKLYREYIVRAFADRVHAAGLRLVLINNLRPTWQHDYFDDITVVNVFDHQLLAETARQLAGRYTVNGLVCWDEPLVMPAAELAAEFGVPGLSIPGVHGCRDKHSSRSRLTEAGLPQPGFELVPDLDHARVAAARIGYPVVVKPRALGASMGVSLAADERELEFAYRVAHEASLIGDEPYRGGAIIEGFADGPEISVDAAVHKGEYLPMFLARKSTGMPPFFEETGHVVDSADPLLADEALMGALATAHQVLGIEDGITHTEVRLTARGPVIIEVNGRLGGDLIPFLGQVATGVEPGSVLFDVATGLRPDLTQTRAGVAGIRFGYPDHDCVVRSVTVPEQSAGLVLASRMVEPGTTLRLPPGGYIARHSFVVCAGPDPRTCARRLDAAAALVELDADPVDPPPASTPLTMPAGLLDVDDLDGQR</sequence>
<dbReference type="InterPro" id="IPR052032">
    <property type="entry name" value="ATP-dep_AA_Ligase"/>
</dbReference>
<dbReference type="PANTHER" id="PTHR43585">
    <property type="entry name" value="FUMIPYRROLE BIOSYNTHESIS PROTEIN C"/>
    <property type="match status" value="1"/>
</dbReference>
<feature type="region of interest" description="Disordered" evidence="5">
    <location>
        <begin position="410"/>
        <end position="438"/>
    </location>
</feature>
<keyword evidence="1" id="KW-0436">Ligase</keyword>
<dbReference type="InterPro" id="IPR011761">
    <property type="entry name" value="ATP-grasp"/>
</dbReference>
<dbReference type="GO" id="GO:0005524">
    <property type="term" value="F:ATP binding"/>
    <property type="evidence" value="ECO:0007669"/>
    <property type="project" value="UniProtKB-UniRule"/>
</dbReference>
<keyword evidence="8" id="KW-1185">Reference proteome</keyword>
<dbReference type="GO" id="GO:0046872">
    <property type="term" value="F:metal ion binding"/>
    <property type="evidence" value="ECO:0007669"/>
    <property type="project" value="InterPro"/>
</dbReference>
<organism evidence="7 8">
    <name type="scientific">Actinokineospora terrae</name>
    <dbReference type="NCBI Taxonomy" id="155974"/>
    <lineage>
        <taxon>Bacteria</taxon>
        <taxon>Bacillati</taxon>
        <taxon>Actinomycetota</taxon>
        <taxon>Actinomycetes</taxon>
        <taxon>Pseudonocardiales</taxon>
        <taxon>Pseudonocardiaceae</taxon>
        <taxon>Actinokineospora</taxon>
    </lineage>
</organism>
<dbReference type="RefSeq" id="WP_092784428.1">
    <property type="nucleotide sequence ID" value="NZ_FOGI01000012.1"/>
</dbReference>
<dbReference type="AlphaFoldDB" id="A0A1H9X391"/>
<evidence type="ECO:0000313" key="8">
    <source>
        <dbReference type="Proteomes" id="UP000199051"/>
    </source>
</evidence>